<accession>A0A9D1NBA9</accession>
<evidence type="ECO:0000256" key="4">
    <source>
        <dbReference type="ARBA" id="ARBA00008706"/>
    </source>
</evidence>
<evidence type="ECO:0000256" key="3">
    <source>
        <dbReference type="ARBA" id="ARBA00004947"/>
    </source>
</evidence>
<evidence type="ECO:0000256" key="7">
    <source>
        <dbReference type="ARBA" id="ARBA00022695"/>
    </source>
</evidence>
<comment type="similarity">
    <text evidence="4 10">Belongs to the galactose-1-phosphate uridylyltransferase type 2 family.</text>
</comment>
<feature type="domain" description="Galactose-1-phosphate uridyl transferase C-terminal" evidence="12">
    <location>
        <begin position="249"/>
        <end position="420"/>
    </location>
</feature>
<sequence length="512" mass="57412">MARPPFSIEKCIADLIVYAKSHLDLDDLDAVYAQNRLLRLFGATEPQEPTGKQRDLQTDLLDPMVRYAVKNKLTDEASALLFETEIMGLVTPAPSYVVSRFDNIAAVESPQKATDYLYDLSVNSNYIRMADIRKNIRWTAPGTMGDITVTINLSKPEKDAKQVALEKAMAATNYPKCALCIENVGFAGNVKRAARQTLRTIPIILGDEEWFFQFSPYVYYDNHCIAFSKEHRPMAVTPKTFTRLLDFCDLFPYYFIGSNADLPIVGGSILSHDHYQGGNKVLPMFRRDARKVFAHPTFPNTQFAILDWYNSVVRLSSFNRAELEKAAAHVLQHWRVYTDQTVGVIARTDEPHNTVTPIATYDKQHGYVIYLILRNNRTDDKHPDGIFHPTADMHNIKKEGIGLIEAMGIFILPGRLAAETEAIVNILTGAAPLDFSALSKEDNPLGKHLGMIAQLTNDCGTSLSPEAAERAVVDYINNTCVKILECTAVFKNTEEGQQAFEKFLKEVGAYKE</sequence>
<dbReference type="InterPro" id="IPR023425">
    <property type="entry name" value="GalP_uridyl_Trfase_II_CS"/>
</dbReference>
<evidence type="ECO:0000256" key="8">
    <source>
        <dbReference type="ARBA" id="ARBA00023144"/>
    </source>
</evidence>
<dbReference type="Pfam" id="PF01087">
    <property type="entry name" value="GalP_UDP_transf"/>
    <property type="match status" value="1"/>
</dbReference>
<dbReference type="GO" id="GO:0008108">
    <property type="term" value="F:UDP-glucose:hexose-1-phosphate uridylyltransferase activity"/>
    <property type="evidence" value="ECO:0007669"/>
    <property type="project" value="UniProtKB-UniRule"/>
</dbReference>
<gene>
    <name evidence="10" type="primary">galT</name>
    <name evidence="13" type="ORF">IAB14_01080</name>
</gene>
<evidence type="ECO:0000256" key="6">
    <source>
        <dbReference type="ARBA" id="ARBA00022679"/>
    </source>
</evidence>
<comment type="caution">
    <text evidence="13">The sequence shown here is derived from an EMBL/GenBank/DDBJ whole genome shotgun (WGS) entry which is preliminary data.</text>
</comment>
<evidence type="ECO:0000259" key="11">
    <source>
        <dbReference type="Pfam" id="PF01087"/>
    </source>
</evidence>
<keyword evidence="8 10" id="KW-0299">Galactose metabolism</keyword>
<evidence type="ECO:0000313" key="14">
    <source>
        <dbReference type="Proteomes" id="UP000886891"/>
    </source>
</evidence>
<dbReference type="EMBL" id="DVOH01000011">
    <property type="protein sequence ID" value="HIU99689.1"/>
    <property type="molecule type" value="Genomic_DNA"/>
</dbReference>
<dbReference type="PROSITE" id="PS01163">
    <property type="entry name" value="GAL_P_UDP_TRANSF_II"/>
    <property type="match status" value="1"/>
</dbReference>
<dbReference type="EC" id="2.7.7.12" evidence="10"/>
<evidence type="ECO:0000256" key="10">
    <source>
        <dbReference type="HAMAP-Rule" id="MF_00571"/>
    </source>
</evidence>
<comment type="catalytic activity">
    <reaction evidence="1 10">
        <text>alpha-D-galactose 1-phosphate + UDP-alpha-D-glucose = alpha-D-glucose 1-phosphate + UDP-alpha-D-galactose</text>
        <dbReference type="Rhea" id="RHEA:13989"/>
        <dbReference type="ChEBI" id="CHEBI:58336"/>
        <dbReference type="ChEBI" id="CHEBI:58601"/>
        <dbReference type="ChEBI" id="CHEBI:58885"/>
        <dbReference type="ChEBI" id="CHEBI:66914"/>
        <dbReference type="EC" id="2.7.7.12"/>
    </reaction>
</comment>
<keyword evidence="9 10" id="KW-0119">Carbohydrate metabolism</keyword>
<dbReference type="InterPro" id="IPR005850">
    <property type="entry name" value="GalP_Utransf_C"/>
</dbReference>
<name>A0A9D1NBA9_9FIRM</name>
<dbReference type="InterPro" id="IPR005849">
    <property type="entry name" value="GalP_Utransf_N"/>
</dbReference>
<dbReference type="PANTHER" id="PTHR39191">
    <property type="entry name" value="GALACTOSE-1-PHOSPHATE URIDYLYLTRANSFERASE"/>
    <property type="match status" value="1"/>
</dbReference>
<keyword evidence="5 10" id="KW-0963">Cytoplasm</keyword>
<organism evidence="13 14">
    <name type="scientific">Candidatus Stercoripulliclostridium merdipullorum</name>
    <dbReference type="NCBI Taxonomy" id="2840952"/>
    <lineage>
        <taxon>Bacteria</taxon>
        <taxon>Bacillati</taxon>
        <taxon>Bacillota</taxon>
        <taxon>Clostridia</taxon>
        <taxon>Eubacteriales</taxon>
        <taxon>Candidatus Stercoripulliclostridium</taxon>
    </lineage>
</organism>
<reference evidence="13" key="1">
    <citation type="submission" date="2020-10" db="EMBL/GenBank/DDBJ databases">
        <authorList>
            <person name="Gilroy R."/>
        </authorList>
    </citation>
    <scope>NUCLEOTIDE SEQUENCE</scope>
    <source>
        <strain evidence="13">23406</strain>
    </source>
</reference>
<keyword evidence="7 10" id="KW-0548">Nucleotidyltransferase</keyword>
<reference evidence="13" key="2">
    <citation type="journal article" date="2021" name="PeerJ">
        <title>Extensive microbial diversity within the chicken gut microbiome revealed by metagenomics and culture.</title>
        <authorList>
            <person name="Gilroy R."/>
            <person name="Ravi A."/>
            <person name="Getino M."/>
            <person name="Pursley I."/>
            <person name="Horton D.L."/>
            <person name="Alikhan N.F."/>
            <person name="Baker D."/>
            <person name="Gharbi K."/>
            <person name="Hall N."/>
            <person name="Watson M."/>
            <person name="Adriaenssens E.M."/>
            <person name="Foster-Nyarko E."/>
            <person name="Jarju S."/>
            <person name="Secka A."/>
            <person name="Antonio M."/>
            <person name="Oren A."/>
            <person name="Chaudhuri R.R."/>
            <person name="La Ragione R."/>
            <person name="Hildebrand F."/>
            <person name="Pallen M.J."/>
        </authorList>
    </citation>
    <scope>NUCLEOTIDE SEQUENCE</scope>
    <source>
        <strain evidence="13">23406</strain>
    </source>
</reference>
<proteinExistence type="inferred from homology"/>
<evidence type="ECO:0000259" key="12">
    <source>
        <dbReference type="Pfam" id="PF02744"/>
    </source>
</evidence>
<comment type="pathway">
    <text evidence="3 10">Carbohydrate metabolism; galactose metabolism.</text>
</comment>
<dbReference type="InterPro" id="IPR000766">
    <property type="entry name" value="GalP_uridyl_Trfase_II"/>
</dbReference>
<evidence type="ECO:0000256" key="9">
    <source>
        <dbReference type="ARBA" id="ARBA00023277"/>
    </source>
</evidence>
<feature type="domain" description="Galactose-1-phosphate uridyl transferase N-terminal" evidence="11">
    <location>
        <begin position="26"/>
        <end position="233"/>
    </location>
</feature>
<keyword evidence="6 10" id="KW-0808">Transferase</keyword>
<comment type="subcellular location">
    <subcellularLocation>
        <location evidence="2 10">Cytoplasm</location>
    </subcellularLocation>
</comment>
<dbReference type="PANTHER" id="PTHR39191:SF1">
    <property type="entry name" value="DUF4922 DOMAIN-CONTAINING PROTEIN"/>
    <property type="match status" value="1"/>
</dbReference>
<dbReference type="AlphaFoldDB" id="A0A9D1NBA9"/>
<evidence type="ECO:0000313" key="13">
    <source>
        <dbReference type="EMBL" id="HIU99689.1"/>
    </source>
</evidence>
<dbReference type="Pfam" id="PF02744">
    <property type="entry name" value="GalP_UDP_tr_C"/>
    <property type="match status" value="1"/>
</dbReference>
<dbReference type="HAMAP" id="MF_00571">
    <property type="entry name" value="GalP_UDP_trans"/>
    <property type="match status" value="1"/>
</dbReference>
<evidence type="ECO:0000256" key="1">
    <source>
        <dbReference type="ARBA" id="ARBA00001107"/>
    </source>
</evidence>
<evidence type="ECO:0000256" key="2">
    <source>
        <dbReference type="ARBA" id="ARBA00004496"/>
    </source>
</evidence>
<dbReference type="GO" id="GO:0005737">
    <property type="term" value="C:cytoplasm"/>
    <property type="evidence" value="ECO:0007669"/>
    <property type="project" value="UniProtKB-SubCell"/>
</dbReference>
<evidence type="ECO:0000256" key="5">
    <source>
        <dbReference type="ARBA" id="ARBA00022490"/>
    </source>
</evidence>
<dbReference type="Proteomes" id="UP000886891">
    <property type="component" value="Unassembled WGS sequence"/>
</dbReference>
<protein>
    <recommendedName>
        <fullName evidence="10">Galactose-1-phosphate uridylyltransferase</fullName>
        <shortName evidence="10">Gal-1-P uridylyltransferase</shortName>
        <ecNumber evidence="10">2.7.7.12</ecNumber>
    </recommendedName>
    <alternativeName>
        <fullName evidence="10">UDP-glucose--hexose-1-phosphate uridylyltransferase</fullName>
    </alternativeName>
</protein>
<dbReference type="GO" id="GO:0006012">
    <property type="term" value="P:galactose metabolic process"/>
    <property type="evidence" value="ECO:0007669"/>
    <property type="project" value="UniProtKB-UniRule"/>
</dbReference>